<comment type="caution">
    <text evidence="2">The sequence shown here is derived from an EMBL/GenBank/DDBJ whole genome shotgun (WGS) entry which is preliminary data.</text>
</comment>
<gene>
    <name evidence="2" type="ORF">BDFB_002826</name>
</gene>
<evidence type="ECO:0000313" key="3">
    <source>
        <dbReference type="Proteomes" id="UP000292052"/>
    </source>
</evidence>
<evidence type="ECO:0000313" key="2">
    <source>
        <dbReference type="EMBL" id="RZC38784.1"/>
    </source>
</evidence>
<feature type="region of interest" description="Disordered" evidence="1">
    <location>
        <begin position="16"/>
        <end position="53"/>
    </location>
</feature>
<dbReference type="AlphaFoldDB" id="A0A482W182"/>
<protein>
    <submittedName>
        <fullName evidence="2">Uncharacterized protein</fullName>
    </submittedName>
</protein>
<organism evidence="2 3">
    <name type="scientific">Asbolus verrucosus</name>
    <name type="common">Desert ironclad beetle</name>
    <dbReference type="NCBI Taxonomy" id="1661398"/>
    <lineage>
        <taxon>Eukaryota</taxon>
        <taxon>Metazoa</taxon>
        <taxon>Ecdysozoa</taxon>
        <taxon>Arthropoda</taxon>
        <taxon>Hexapoda</taxon>
        <taxon>Insecta</taxon>
        <taxon>Pterygota</taxon>
        <taxon>Neoptera</taxon>
        <taxon>Endopterygota</taxon>
        <taxon>Coleoptera</taxon>
        <taxon>Polyphaga</taxon>
        <taxon>Cucujiformia</taxon>
        <taxon>Tenebrionidae</taxon>
        <taxon>Pimeliinae</taxon>
        <taxon>Asbolus</taxon>
    </lineage>
</organism>
<keyword evidence="3" id="KW-1185">Reference proteome</keyword>
<sequence>MVAVFALLATAFGQDYDYEPAPHRPAPPRVRPGYSGPAPPRPTPVPILKQINR</sequence>
<dbReference type="EMBL" id="QDEB01040076">
    <property type="protein sequence ID" value="RZC38784.1"/>
    <property type="molecule type" value="Genomic_DNA"/>
</dbReference>
<proteinExistence type="predicted"/>
<evidence type="ECO:0000256" key="1">
    <source>
        <dbReference type="SAM" id="MobiDB-lite"/>
    </source>
</evidence>
<accession>A0A482W182</accession>
<reference evidence="2 3" key="1">
    <citation type="submission" date="2017-03" db="EMBL/GenBank/DDBJ databases">
        <title>Genome of the blue death feigning beetle - Asbolus verrucosus.</title>
        <authorList>
            <person name="Rider S.D."/>
        </authorList>
    </citation>
    <scope>NUCLEOTIDE SEQUENCE [LARGE SCALE GENOMIC DNA]</scope>
    <source>
        <strain evidence="2">Butters</strain>
        <tissue evidence="2">Head and leg muscle</tissue>
    </source>
</reference>
<dbReference type="Proteomes" id="UP000292052">
    <property type="component" value="Unassembled WGS sequence"/>
</dbReference>
<name>A0A482W182_ASBVE</name>